<accession>A0A167P3N4</accession>
<dbReference type="EMBL" id="KV440975">
    <property type="protein sequence ID" value="OAD77181.1"/>
    <property type="molecule type" value="Genomic_DNA"/>
</dbReference>
<dbReference type="InParanoid" id="A0A167P3N4"/>
<evidence type="ECO:0000313" key="2">
    <source>
        <dbReference type="Proteomes" id="UP000077315"/>
    </source>
</evidence>
<name>A0A167P3N4_PHYB8</name>
<dbReference type="AlphaFoldDB" id="A0A167P3N4"/>
<dbReference type="GeneID" id="29002779"/>
<reference evidence="2" key="1">
    <citation type="submission" date="2015-06" db="EMBL/GenBank/DDBJ databases">
        <title>Expansion of signal transduction pathways in fungi by whole-genome duplication.</title>
        <authorList>
            <consortium name="DOE Joint Genome Institute"/>
            <person name="Corrochano L.M."/>
            <person name="Kuo A."/>
            <person name="Marcet-Houben M."/>
            <person name="Polaino S."/>
            <person name="Salamov A."/>
            <person name="Villalobos J.M."/>
            <person name="Alvarez M.I."/>
            <person name="Avalos J."/>
            <person name="Benito E.P."/>
            <person name="Benoit I."/>
            <person name="Burger G."/>
            <person name="Camino L.P."/>
            <person name="Canovas D."/>
            <person name="Cerda-Olmedo E."/>
            <person name="Cheng J.-F."/>
            <person name="Dominguez A."/>
            <person name="Elias M."/>
            <person name="Eslava A.P."/>
            <person name="Glaser F."/>
            <person name="Grimwood J."/>
            <person name="Gutierrez G."/>
            <person name="Heitman J."/>
            <person name="Henrissat B."/>
            <person name="Iturriaga E.A."/>
            <person name="Lang B.F."/>
            <person name="Lavin J.L."/>
            <person name="Lee S."/>
            <person name="Li W."/>
            <person name="Lindquist E."/>
            <person name="Lopez-Garcia S."/>
            <person name="Luque E.M."/>
            <person name="Marcos A.T."/>
            <person name="Martin J."/>
            <person name="McCluskey K."/>
            <person name="Medina H.R."/>
            <person name="Miralles-Duran A."/>
            <person name="Miyazaki A."/>
            <person name="Munoz-Torres E."/>
            <person name="Oguiza J.A."/>
            <person name="Ohm R."/>
            <person name="Olmedo M."/>
            <person name="Orejas M."/>
            <person name="Ortiz-Castellanos L."/>
            <person name="Pisabarro A.G."/>
            <person name="Rodriguez-Romero J."/>
            <person name="Ruiz-Herrera J."/>
            <person name="Ruiz-Vazquez R."/>
            <person name="Sanz C."/>
            <person name="Schackwitz W."/>
            <person name="Schmutz J."/>
            <person name="Shahriari M."/>
            <person name="Shelest E."/>
            <person name="Silva-Franco F."/>
            <person name="Soanes D."/>
            <person name="Syed K."/>
            <person name="Tagua V.G."/>
            <person name="Talbot N.J."/>
            <person name="Thon M."/>
            <person name="De vries R.P."/>
            <person name="Wiebenga A."/>
            <person name="Yadav J.S."/>
            <person name="Braun E.L."/>
            <person name="Baker S."/>
            <person name="Garre V."/>
            <person name="Horwitz B."/>
            <person name="Torres-Martinez S."/>
            <person name="Idnurm A."/>
            <person name="Herrera-Estrella A."/>
            <person name="Gabaldon T."/>
            <person name="Grigoriev I.V."/>
        </authorList>
    </citation>
    <scope>NUCLEOTIDE SEQUENCE [LARGE SCALE GENOMIC DNA]</scope>
    <source>
        <strain evidence="2">NRRL 1555(-)</strain>
    </source>
</reference>
<evidence type="ECO:0000313" key="1">
    <source>
        <dbReference type="EMBL" id="OAD77181.1"/>
    </source>
</evidence>
<sequence length="321" mass="36855">MQRTLRHLAPRALSRQSQILVPSFNYARGFNTSGACNDKSSNENQYKNFPWKLSTDPLRIPDYPYKSAPDTWSFLNILPRGIQHSMSQFLCNRMLELNTGSSYFPEQFLVGASMASRRALDVLSNHLSHPNDPVPAELQSMLSPELLYRLTEAAKETLQEGDVVSLSVPQVYDVNVGDIWVTLGNSNATTNPRKYELIEWMTLQLGLKRSVVDDVDENFKDYRARVSKGLMEGAHVAVDVLIDADVEFSITRGEKVLVKDQGRRELIMRFETPYFEPAHDMVSGRDEMGEPINEWRWRIADVDHWLEKEKLDRENEDEDED</sequence>
<dbReference type="RefSeq" id="XP_018295221.1">
    <property type="nucleotide sequence ID" value="XM_018441873.1"/>
</dbReference>
<dbReference type="VEuPathDB" id="FungiDB:PHYBLDRAFT_68010"/>
<organism evidence="1 2">
    <name type="scientific">Phycomyces blakesleeanus (strain ATCC 8743b / DSM 1359 / FGSC 10004 / NBRC 33097 / NRRL 1555)</name>
    <dbReference type="NCBI Taxonomy" id="763407"/>
    <lineage>
        <taxon>Eukaryota</taxon>
        <taxon>Fungi</taxon>
        <taxon>Fungi incertae sedis</taxon>
        <taxon>Mucoromycota</taxon>
        <taxon>Mucoromycotina</taxon>
        <taxon>Mucoromycetes</taxon>
        <taxon>Mucorales</taxon>
        <taxon>Phycomycetaceae</taxon>
        <taxon>Phycomyces</taxon>
    </lineage>
</organism>
<dbReference type="OrthoDB" id="2117820at2759"/>
<protein>
    <submittedName>
        <fullName evidence="1">Uncharacterized protein</fullName>
    </submittedName>
</protein>
<dbReference type="Proteomes" id="UP000077315">
    <property type="component" value="Unassembled WGS sequence"/>
</dbReference>
<gene>
    <name evidence="1" type="ORF">PHYBLDRAFT_68010</name>
</gene>
<proteinExistence type="predicted"/>
<keyword evidence="2" id="KW-1185">Reference proteome</keyword>